<evidence type="ECO:0000313" key="7">
    <source>
        <dbReference type="EMBL" id="MCC8363076.1"/>
    </source>
</evidence>
<comment type="subcellular location">
    <subcellularLocation>
        <location evidence="1">Membrane</location>
        <topology evidence="1">Multi-pass membrane protein</topology>
    </subcellularLocation>
</comment>
<proteinExistence type="predicted"/>
<keyword evidence="3 5" id="KW-1133">Transmembrane helix</keyword>
<feature type="transmembrane region" description="Helical" evidence="5">
    <location>
        <begin position="278"/>
        <end position="300"/>
    </location>
</feature>
<keyword evidence="8" id="KW-1185">Reference proteome</keyword>
<keyword evidence="4 5" id="KW-0472">Membrane</keyword>
<dbReference type="PANTHER" id="PTHR43471">
    <property type="entry name" value="ABC TRANSPORTER PERMEASE"/>
    <property type="match status" value="1"/>
</dbReference>
<feature type="domain" description="ABC-2 type transporter transmembrane" evidence="6">
    <location>
        <begin position="35"/>
        <end position="377"/>
    </location>
</feature>
<dbReference type="InterPro" id="IPR013525">
    <property type="entry name" value="ABC2_TM"/>
</dbReference>
<feature type="transmembrane region" description="Helical" evidence="5">
    <location>
        <begin position="361"/>
        <end position="379"/>
    </location>
</feature>
<evidence type="ECO:0000313" key="8">
    <source>
        <dbReference type="Proteomes" id="UP001165293"/>
    </source>
</evidence>
<protein>
    <submittedName>
        <fullName evidence="7">ABC transporter permease</fullName>
    </submittedName>
</protein>
<evidence type="ECO:0000256" key="3">
    <source>
        <dbReference type="ARBA" id="ARBA00022989"/>
    </source>
</evidence>
<dbReference type="Proteomes" id="UP001165293">
    <property type="component" value="Unassembled WGS sequence"/>
</dbReference>
<comment type="caution">
    <text evidence="7">The sequence shown here is derived from an EMBL/GenBank/DDBJ whole genome shotgun (WGS) entry which is preliminary data.</text>
</comment>
<accession>A0ABS8JHI6</accession>
<sequence>MKSMHSIRTIVMKELLEFVRDRRTLMLALVLGPLLTPAIMLGILTLAETRAKSQIEKPLEVPMVGVERAPNLVAWLAGQGIHRKQFDGDLDTAIRTQVEDVYLRIGDDFSKDWHAGSPALVEIVHDSTRQDSEIPVRRIEAALTQYGSQVGALRLLARGMNPSVGAPLAVAHKDLSTPEARRGMVMAFLPYLLILSAFIGGAYLIIDTTAGERERQSLEPLLATPAHRGAVVTGKIAAACAVGATSLLLTLIAFKIGAAFSPGIGRNMDVSLPAVGKMLLILLPMLFIGTSLLTFIAAGAKSVKEAQSYMSVLMLLPMIPTIALMVSPVKNQLWMFTVPFLAQNQMLLKVVRGEGIEPMQWVVYLVAGFGLALVLWLAATRRYHQERLAISA</sequence>
<reference evidence="7" key="1">
    <citation type="submission" date="2021-10" db="EMBL/GenBank/DDBJ databases">
        <authorList>
            <person name="Lyu M."/>
            <person name="Wang X."/>
            <person name="Meng X."/>
            <person name="Xu K."/>
        </authorList>
    </citation>
    <scope>NUCLEOTIDE SEQUENCE</scope>
    <source>
        <strain evidence="7">A6</strain>
    </source>
</reference>
<organism evidence="7 8">
    <name type="scientific">Noviluteimonas lactosilytica</name>
    <dbReference type="NCBI Taxonomy" id="2888523"/>
    <lineage>
        <taxon>Bacteria</taxon>
        <taxon>Pseudomonadati</taxon>
        <taxon>Pseudomonadota</taxon>
        <taxon>Gammaproteobacteria</taxon>
        <taxon>Lysobacterales</taxon>
        <taxon>Lysobacteraceae</taxon>
        <taxon>Noviluteimonas</taxon>
    </lineage>
</organism>
<dbReference type="Pfam" id="PF12698">
    <property type="entry name" value="ABC2_membrane_3"/>
    <property type="match status" value="1"/>
</dbReference>
<dbReference type="EMBL" id="JAJGAK010000001">
    <property type="protein sequence ID" value="MCC8363076.1"/>
    <property type="molecule type" value="Genomic_DNA"/>
</dbReference>
<feature type="transmembrane region" description="Helical" evidence="5">
    <location>
        <begin position="184"/>
        <end position="206"/>
    </location>
</feature>
<feature type="transmembrane region" description="Helical" evidence="5">
    <location>
        <begin position="236"/>
        <end position="258"/>
    </location>
</feature>
<evidence type="ECO:0000256" key="5">
    <source>
        <dbReference type="SAM" id="Phobius"/>
    </source>
</evidence>
<name>A0ABS8JHI6_9GAMM</name>
<evidence type="ECO:0000256" key="4">
    <source>
        <dbReference type="ARBA" id="ARBA00023136"/>
    </source>
</evidence>
<feature type="transmembrane region" description="Helical" evidence="5">
    <location>
        <begin position="312"/>
        <end position="329"/>
    </location>
</feature>
<evidence type="ECO:0000259" key="6">
    <source>
        <dbReference type="Pfam" id="PF12698"/>
    </source>
</evidence>
<dbReference type="PANTHER" id="PTHR43471:SF3">
    <property type="entry name" value="ABC TRANSPORTER PERMEASE PROTEIN NATB"/>
    <property type="match status" value="1"/>
</dbReference>
<keyword evidence="2 5" id="KW-0812">Transmembrane</keyword>
<dbReference type="RefSeq" id="WP_230526629.1">
    <property type="nucleotide sequence ID" value="NZ_JAJGAK010000001.1"/>
</dbReference>
<evidence type="ECO:0000256" key="1">
    <source>
        <dbReference type="ARBA" id="ARBA00004141"/>
    </source>
</evidence>
<gene>
    <name evidence="7" type="ORF">LK996_08310</name>
</gene>
<evidence type="ECO:0000256" key="2">
    <source>
        <dbReference type="ARBA" id="ARBA00022692"/>
    </source>
</evidence>